<proteinExistence type="predicted"/>
<feature type="compositionally biased region" description="Basic and acidic residues" evidence="2">
    <location>
        <begin position="609"/>
        <end position="624"/>
    </location>
</feature>
<keyword evidence="1" id="KW-0175">Coiled coil</keyword>
<feature type="region of interest" description="Disordered" evidence="2">
    <location>
        <begin position="456"/>
        <end position="714"/>
    </location>
</feature>
<feature type="compositionally biased region" description="Basic and acidic residues" evidence="2">
    <location>
        <begin position="465"/>
        <end position="475"/>
    </location>
</feature>
<dbReference type="Proteomes" id="UP000429595">
    <property type="component" value="Unassembled WGS sequence"/>
</dbReference>
<dbReference type="AlphaFoldDB" id="A0A6I1FJ78"/>
<gene>
    <name evidence="3" type="ORF">F9802_13035</name>
</gene>
<feature type="coiled-coil region" evidence="1">
    <location>
        <begin position="13"/>
        <end position="173"/>
    </location>
</feature>
<feature type="compositionally biased region" description="Basic and acidic residues" evidence="2">
    <location>
        <begin position="581"/>
        <end position="594"/>
    </location>
</feature>
<feature type="compositionally biased region" description="Basic and acidic residues" evidence="2">
    <location>
        <begin position="633"/>
        <end position="696"/>
    </location>
</feature>
<feature type="compositionally biased region" description="Basic and acidic residues" evidence="2">
    <location>
        <begin position="527"/>
        <end position="555"/>
    </location>
</feature>
<evidence type="ECO:0000256" key="1">
    <source>
        <dbReference type="SAM" id="Coils"/>
    </source>
</evidence>
<sequence>MLEKKHSELKGFFHKLEQEYADLLGKCDSEKDQYHSLKDEHLELKKTKDDMERKHFELKGSFHKLERKYAGLLEKVESEKDQYHSLKDEHLELKKTKEDIKNAHQRSEKKHFELKDSFHKLEQEHSDLVEKMEFKEDQYHSLKCELQELKKTKDEIEKKYQLLEKKHSELKDFFHKPEREYADLLEKVESEEDQQLTARWKKTESNYHQLGTEAPLNEHSKGIPKQEIEKYAFLFETYLKHYLPLNEELVKKAGAQERTLKEPTVQKTDSIKREEPVIHMNEADQNTETLKQHEKIDYRHLEQHQMFSPNTQQPVEELEHVNNQTQSDLIQVLLEQKNLIMNLQEQIKEIKMNMSEKQRSSEKGPFNMEMQPNQPVNPAAKSVTFRDLQGSSTMQPTLGSKASKHRADMEYFQKNQRNFNKPGLDYKQSGTVHDHHLYNKDINHWSGKGPYVINLPPIQANSSTPKEKSKEKAESDSEDISTAASSDEMMPNNKKKQTSEKTNNPVQNEGLEESSSHSHSKAPADIPVEKEKKTEKKRENSAEEKHETQHTDAKKNQVSSPVLDSLESERPSRSYRIVSTYERKANTLDKEATSDKIAAQLSANQEANKTNEKTAKLEQDEVNKANKQTAKLEQQEVNKENTKTVKLERQDANKTNKQNVKLEQEDAGKANKQTVKLEQEDASKANKQTVKLDQENANKTNKQTVKLEREKANKAEKKSLLQLVWDKIT</sequence>
<evidence type="ECO:0000313" key="3">
    <source>
        <dbReference type="EMBL" id="KAB7705984.1"/>
    </source>
</evidence>
<evidence type="ECO:0000313" key="4">
    <source>
        <dbReference type="Proteomes" id="UP000429595"/>
    </source>
</evidence>
<protein>
    <submittedName>
        <fullName evidence="3">Uncharacterized protein</fullName>
    </submittedName>
</protein>
<reference evidence="3 4" key="1">
    <citation type="submission" date="2019-10" db="EMBL/GenBank/DDBJ databases">
        <title>Bacillus aerolatum sp. nov., isolated from bioaerosol of sport playgrounds.</title>
        <authorList>
            <person name="Chen P."/>
            <person name="Zhang G."/>
        </authorList>
    </citation>
    <scope>NUCLEOTIDE SEQUENCE [LARGE SCALE GENOMIC DNA]</scope>
    <source>
        <strain evidence="3 4">CX253</strain>
    </source>
</reference>
<dbReference type="Gene3D" id="1.10.287.1490">
    <property type="match status" value="1"/>
</dbReference>
<dbReference type="EMBL" id="WEIO01000007">
    <property type="protein sequence ID" value="KAB7705984.1"/>
    <property type="molecule type" value="Genomic_DNA"/>
</dbReference>
<organism evidence="3 4">
    <name type="scientific">Bacillus aerolatus</name>
    <dbReference type="NCBI Taxonomy" id="2653354"/>
    <lineage>
        <taxon>Bacteria</taxon>
        <taxon>Bacillati</taxon>
        <taxon>Bacillota</taxon>
        <taxon>Bacilli</taxon>
        <taxon>Bacillales</taxon>
        <taxon>Bacillaceae</taxon>
        <taxon>Bacillus</taxon>
    </lineage>
</organism>
<keyword evidence="4" id="KW-1185">Reference proteome</keyword>
<name>A0A6I1FJ78_9BACI</name>
<feature type="compositionally biased region" description="Basic and acidic residues" evidence="2">
    <location>
        <begin position="705"/>
        <end position="714"/>
    </location>
</feature>
<feature type="coiled-coil region" evidence="1">
    <location>
        <begin position="333"/>
        <end position="360"/>
    </location>
</feature>
<accession>A0A6I1FJ78</accession>
<evidence type="ECO:0000256" key="2">
    <source>
        <dbReference type="SAM" id="MobiDB-lite"/>
    </source>
</evidence>
<comment type="caution">
    <text evidence="3">The sequence shown here is derived from an EMBL/GenBank/DDBJ whole genome shotgun (WGS) entry which is preliminary data.</text>
</comment>